<accession>A0A2G1XQS0</accession>
<keyword evidence="3" id="KW-1185">Reference proteome</keyword>
<gene>
    <name evidence="2" type="ORF">BLA24_00495</name>
</gene>
<evidence type="ECO:0000313" key="2">
    <source>
        <dbReference type="EMBL" id="PHQ53563.1"/>
    </source>
</evidence>
<dbReference type="SUPFAM" id="SSF160631">
    <property type="entry name" value="SMI1/KNR4-like"/>
    <property type="match status" value="1"/>
</dbReference>
<reference evidence="2 3" key="1">
    <citation type="journal article" date="2017" name="Biochemistry">
        <title>Identification of the Biosynthetic Pathway for the Antibiotic Bicyclomycin.</title>
        <authorList>
            <person name="Patteson J."/>
            <person name="Cai W."/>
            <person name="Johnson R.A."/>
            <person name="Santa Maria K."/>
            <person name="Li B."/>
        </authorList>
    </citation>
    <scope>NUCLEOTIDE SEQUENCE [LARGE SCALE GENOMIC DNA]</scope>
    <source>
        <strain evidence="2 3">ATCC 21532</strain>
    </source>
</reference>
<dbReference type="Gene3D" id="3.40.1580.10">
    <property type="entry name" value="SMI1/KNR4-like"/>
    <property type="match status" value="1"/>
</dbReference>
<dbReference type="AlphaFoldDB" id="A0A2G1XQS0"/>
<organism evidence="2 3">
    <name type="scientific">Streptomyces cinnamoneus</name>
    <name type="common">Streptoverticillium cinnamoneum</name>
    <dbReference type="NCBI Taxonomy" id="53446"/>
    <lineage>
        <taxon>Bacteria</taxon>
        <taxon>Bacillati</taxon>
        <taxon>Actinomycetota</taxon>
        <taxon>Actinomycetes</taxon>
        <taxon>Kitasatosporales</taxon>
        <taxon>Streptomycetaceae</taxon>
        <taxon>Streptomyces</taxon>
        <taxon>Streptomyces cinnamoneus group</taxon>
    </lineage>
</organism>
<dbReference type="EMBL" id="NHZO01000012">
    <property type="protein sequence ID" value="PHQ53563.1"/>
    <property type="molecule type" value="Genomic_DNA"/>
</dbReference>
<dbReference type="InterPro" id="IPR037883">
    <property type="entry name" value="Knr4/Smi1-like_sf"/>
</dbReference>
<dbReference type="Pfam" id="PF09346">
    <property type="entry name" value="SMI1_KNR4"/>
    <property type="match status" value="1"/>
</dbReference>
<evidence type="ECO:0000259" key="1">
    <source>
        <dbReference type="SMART" id="SM00860"/>
    </source>
</evidence>
<dbReference type="InterPro" id="IPR018958">
    <property type="entry name" value="Knr4/Smi1-like_dom"/>
</dbReference>
<proteinExistence type="predicted"/>
<dbReference type="SMART" id="SM00860">
    <property type="entry name" value="SMI1_KNR4"/>
    <property type="match status" value="1"/>
</dbReference>
<comment type="caution">
    <text evidence="2">The sequence shown here is derived from an EMBL/GenBank/DDBJ whole genome shotgun (WGS) entry which is preliminary data.</text>
</comment>
<feature type="domain" description="Knr4/Smi1-like" evidence="1">
    <location>
        <begin position="9"/>
        <end position="146"/>
    </location>
</feature>
<sequence length="189" mass="20806">MLGEATGHGANPGAWESIENSLGFGLPADYKQVLEAYGPVKLNGHLYVNHPATVRWNLGKWIRETVVAWGEVPWDDDIDGDPRPALGISEMKFGTSDGLTPIAGTDRGELIFLARGASGQEWRIFVGDGDGEFFEYSICFSEWLYRYLVGEDMAGPNSSAFYPGPVKFEGRPMSYGEETAVWYGPDRGM</sequence>
<evidence type="ECO:0000313" key="3">
    <source>
        <dbReference type="Proteomes" id="UP000222531"/>
    </source>
</evidence>
<dbReference type="OrthoDB" id="4253746at2"/>
<dbReference type="Proteomes" id="UP000222531">
    <property type="component" value="Unassembled WGS sequence"/>
</dbReference>
<protein>
    <recommendedName>
        <fullName evidence="1">Knr4/Smi1-like domain-containing protein</fullName>
    </recommendedName>
</protein>
<name>A0A2G1XQS0_STRCJ</name>